<evidence type="ECO:0000313" key="2">
    <source>
        <dbReference type="Proteomes" id="UP000265520"/>
    </source>
</evidence>
<dbReference type="AlphaFoldDB" id="A0A392UI86"/>
<dbReference type="Proteomes" id="UP000265520">
    <property type="component" value="Unassembled WGS sequence"/>
</dbReference>
<sequence length="38" mass="4367">HVMDNGSHGLFLRVWVSIGFDIDWGCIGQYWDGMIMLP</sequence>
<accession>A0A392UI86</accession>
<keyword evidence="2" id="KW-1185">Reference proteome</keyword>
<organism evidence="1 2">
    <name type="scientific">Trifolium medium</name>
    <dbReference type="NCBI Taxonomy" id="97028"/>
    <lineage>
        <taxon>Eukaryota</taxon>
        <taxon>Viridiplantae</taxon>
        <taxon>Streptophyta</taxon>
        <taxon>Embryophyta</taxon>
        <taxon>Tracheophyta</taxon>
        <taxon>Spermatophyta</taxon>
        <taxon>Magnoliopsida</taxon>
        <taxon>eudicotyledons</taxon>
        <taxon>Gunneridae</taxon>
        <taxon>Pentapetalae</taxon>
        <taxon>rosids</taxon>
        <taxon>fabids</taxon>
        <taxon>Fabales</taxon>
        <taxon>Fabaceae</taxon>
        <taxon>Papilionoideae</taxon>
        <taxon>50 kb inversion clade</taxon>
        <taxon>NPAAA clade</taxon>
        <taxon>Hologalegina</taxon>
        <taxon>IRL clade</taxon>
        <taxon>Trifolieae</taxon>
        <taxon>Trifolium</taxon>
    </lineage>
</organism>
<comment type="caution">
    <text evidence="1">The sequence shown here is derived from an EMBL/GenBank/DDBJ whole genome shotgun (WGS) entry which is preliminary data.</text>
</comment>
<proteinExistence type="predicted"/>
<name>A0A392UI86_9FABA</name>
<protein>
    <submittedName>
        <fullName evidence="1">Uncharacterized protein</fullName>
    </submittedName>
</protein>
<feature type="non-terminal residue" evidence="1">
    <location>
        <position position="1"/>
    </location>
</feature>
<dbReference type="EMBL" id="LXQA010835933">
    <property type="protein sequence ID" value="MCI73319.1"/>
    <property type="molecule type" value="Genomic_DNA"/>
</dbReference>
<reference evidence="1 2" key="1">
    <citation type="journal article" date="2018" name="Front. Plant Sci.">
        <title>Red Clover (Trifolium pratense) and Zigzag Clover (T. medium) - A Picture of Genomic Similarities and Differences.</title>
        <authorList>
            <person name="Dluhosova J."/>
            <person name="Istvanek J."/>
            <person name="Nedelnik J."/>
            <person name="Repkova J."/>
        </authorList>
    </citation>
    <scope>NUCLEOTIDE SEQUENCE [LARGE SCALE GENOMIC DNA]</scope>
    <source>
        <strain evidence="2">cv. 10/8</strain>
        <tissue evidence="1">Leaf</tissue>
    </source>
</reference>
<evidence type="ECO:0000313" key="1">
    <source>
        <dbReference type="EMBL" id="MCI73319.1"/>
    </source>
</evidence>